<organism evidence="1 2">
    <name type="scientific">Petrolisthes cinctipes</name>
    <name type="common">Flat porcelain crab</name>
    <dbReference type="NCBI Taxonomy" id="88211"/>
    <lineage>
        <taxon>Eukaryota</taxon>
        <taxon>Metazoa</taxon>
        <taxon>Ecdysozoa</taxon>
        <taxon>Arthropoda</taxon>
        <taxon>Crustacea</taxon>
        <taxon>Multicrustacea</taxon>
        <taxon>Malacostraca</taxon>
        <taxon>Eumalacostraca</taxon>
        <taxon>Eucarida</taxon>
        <taxon>Decapoda</taxon>
        <taxon>Pleocyemata</taxon>
        <taxon>Anomura</taxon>
        <taxon>Galatheoidea</taxon>
        <taxon>Porcellanidae</taxon>
        <taxon>Petrolisthes</taxon>
    </lineage>
</organism>
<evidence type="ECO:0000313" key="1">
    <source>
        <dbReference type="EMBL" id="KAK3854222.1"/>
    </source>
</evidence>
<dbReference type="Proteomes" id="UP001286313">
    <property type="component" value="Unassembled WGS sequence"/>
</dbReference>
<reference evidence="1" key="1">
    <citation type="submission" date="2023-10" db="EMBL/GenBank/DDBJ databases">
        <title>Genome assemblies of two species of porcelain crab, Petrolisthes cinctipes and Petrolisthes manimaculis (Anomura: Porcellanidae).</title>
        <authorList>
            <person name="Angst P."/>
        </authorList>
    </citation>
    <scope>NUCLEOTIDE SEQUENCE</scope>
    <source>
        <strain evidence="1">PB745_01</strain>
        <tissue evidence="1">Gill</tissue>
    </source>
</reference>
<gene>
    <name evidence="1" type="ORF">Pcinc_039282</name>
</gene>
<proteinExistence type="predicted"/>
<accession>A0AAE1BQ57</accession>
<protein>
    <submittedName>
        <fullName evidence="1">Uncharacterized protein</fullName>
    </submittedName>
</protein>
<evidence type="ECO:0000313" key="2">
    <source>
        <dbReference type="Proteomes" id="UP001286313"/>
    </source>
</evidence>
<comment type="caution">
    <text evidence="1">The sequence shown here is derived from an EMBL/GenBank/DDBJ whole genome shotgun (WGS) entry which is preliminary data.</text>
</comment>
<dbReference type="EMBL" id="JAWQEG010006659">
    <property type="protein sequence ID" value="KAK3854222.1"/>
    <property type="molecule type" value="Genomic_DNA"/>
</dbReference>
<dbReference type="AlphaFoldDB" id="A0AAE1BQ57"/>
<keyword evidence="2" id="KW-1185">Reference proteome</keyword>
<name>A0AAE1BQ57_PETCI</name>
<sequence>MEGKYKQTQTLLPVRKGSSSFRLVQIMMLCRVDNPKTTRHSLPLHPYPTPHSIPLYHYLTPSSFLLRPKDNPSLLASTPLPNTSLHTLIPLPNLFFLPAQTQRQPVTPCLYTPTQHLTPYPYTTT</sequence>